<name>A0ABD7HHU3_9MYCO</name>
<dbReference type="RefSeq" id="WP_005122886.1">
    <property type="nucleotide sequence ID" value="NZ_CP016192.1"/>
</dbReference>
<evidence type="ECO:0000313" key="2">
    <source>
        <dbReference type="Proteomes" id="UP000284557"/>
    </source>
</evidence>
<reference evidence="1 2" key="1">
    <citation type="submission" date="2018-08" db="EMBL/GenBank/DDBJ databases">
        <title>Linezolid Resistance in Mycobacterium abscessus: MIC Distribution and Comprehensive Investigation of Resistance Mechanisms.</title>
        <authorList>
            <person name="Ye M."/>
            <person name="Xu L."/>
            <person name="Zou Y."/>
            <person name="Li B."/>
            <person name="Guo Q."/>
            <person name="Zhang Y."/>
            <person name="Zhan M."/>
            <person name="Xu B."/>
            <person name="Yu F."/>
            <person name="Zhang Z."/>
            <person name="Chu H."/>
        </authorList>
    </citation>
    <scope>NUCLEOTIDE SEQUENCE [LARGE SCALE GENOMIC DNA]</scope>
    <source>
        <strain evidence="1 2">G143</strain>
    </source>
</reference>
<comment type="caution">
    <text evidence="1">The sequence shown here is derived from an EMBL/GenBank/DDBJ whole genome shotgun (WGS) entry which is preliminary data.</text>
</comment>
<organism evidence="1 2">
    <name type="scientific">Mycobacteroides abscessus</name>
    <dbReference type="NCBI Taxonomy" id="36809"/>
    <lineage>
        <taxon>Bacteria</taxon>
        <taxon>Bacillati</taxon>
        <taxon>Actinomycetota</taxon>
        <taxon>Actinomycetes</taxon>
        <taxon>Mycobacteriales</taxon>
        <taxon>Mycobacteriaceae</taxon>
        <taxon>Mycobacteroides</taxon>
    </lineage>
</organism>
<dbReference type="Proteomes" id="UP000284557">
    <property type="component" value="Unassembled WGS sequence"/>
</dbReference>
<accession>A0ABD7HHU3</accession>
<sequence length="83" mass="8355">MAKSPTFKLNKKAIAELAKGAAAQAVVTSVANDIAAATGIEAEVVEYTTDRAVAAVKVRAFDQAADGVLSRAAASAGIHIATK</sequence>
<evidence type="ECO:0000313" key="1">
    <source>
        <dbReference type="EMBL" id="RIT32128.1"/>
    </source>
</evidence>
<gene>
    <name evidence="1" type="ORF">D2E76_24110</name>
</gene>
<proteinExistence type="predicted"/>
<dbReference type="EMBL" id="QXBN01000026">
    <property type="protein sequence ID" value="RIT32128.1"/>
    <property type="molecule type" value="Genomic_DNA"/>
</dbReference>
<dbReference type="AlphaFoldDB" id="A0ABD7HHU3"/>
<protein>
    <submittedName>
        <fullName evidence="1">Uncharacterized protein</fullName>
    </submittedName>
</protein>